<keyword evidence="3" id="KW-1185">Reference proteome</keyword>
<accession>A0A9Q0BKC0</accession>
<evidence type="ECO:0000256" key="1">
    <source>
        <dbReference type="SAM" id="MobiDB-lite"/>
    </source>
</evidence>
<dbReference type="Proteomes" id="UP001059596">
    <property type="component" value="Unassembled WGS sequence"/>
</dbReference>
<dbReference type="EMBL" id="JAMKOV010000067">
    <property type="protein sequence ID" value="KAI8034594.1"/>
    <property type="molecule type" value="Genomic_DNA"/>
</dbReference>
<evidence type="ECO:0000313" key="2">
    <source>
        <dbReference type="EMBL" id="KAI8034594.1"/>
    </source>
</evidence>
<sequence length="130" mass="13530">MNHIGTLTRPPVKIGVSIGIGRRRRSSAGEQRAGPSEVAVASMPETLPATATATVTVTASGIDCTVAVLKVPTPTLQLPEVCNLQSLGLIMEPNNINIELNPAALVTPPVLEPVGFKVSDSNLYADTFKG</sequence>
<evidence type="ECO:0000313" key="3">
    <source>
        <dbReference type="Proteomes" id="UP001059596"/>
    </source>
</evidence>
<reference evidence="2" key="1">
    <citation type="journal article" date="2023" name="Genome Biol. Evol.">
        <title>Long-read-based Genome Assembly of Drosophila gunungcola Reveals Fewer Chemosensory Genes in Flower-breeding Species.</title>
        <authorList>
            <person name="Negi A."/>
            <person name="Liao B.Y."/>
            <person name="Yeh S.D."/>
        </authorList>
    </citation>
    <scope>NUCLEOTIDE SEQUENCE</scope>
    <source>
        <strain evidence="2">Sukarami</strain>
    </source>
</reference>
<dbReference type="AlphaFoldDB" id="A0A9Q0BKC0"/>
<feature type="region of interest" description="Disordered" evidence="1">
    <location>
        <begin position="19"/>
        <end position="39"/>
    </location>
</feature>
<name>A0A9Q0BKC0_9MUSC</name>
<protein>
    <submittedName>
        <fullName evidence="2">Uncharacterized protein</fullName>
    </submittedName>
</protein>
<comment type="caution">
    <text evidence="2">The sequence shown here is derived from an EMBL/GenBank/DDBJ whole genome shotgun (WGS) entry which is preliminary data.</text>
</comment>
<organism evidence="2 3">
    <name type="scientific">Drosophila gunungcola</name>
    <name type="common">fruit fly</name>
    <dbReference type="NCBI Taxonomy" id="103775"/>
    <lineage>
        <taxon>Eukaryota</taxon>
        <taxon>Metazoa</taxon>
        <taxon>Ecdysozoa</taxon>
        <taxon>Arthropoda</taxon>
        <taxon>Hexapoda</taxon>
        <taxon>Insecta</taxon>
        <taxon>Pterygota</taxon>
        <taxon>Neoptera</taxon>
        <taxon>Endopterygota</taxon>
        <taxon>Diptera</taxon>
        <taxon>Brachycera</taxon>
        <taxon>Muscomorpha</taxon>
        <taxon>Ephydroidea</taxon>
        <taxon>Drosophilidae</taxon>
        <taxon>Drosophila</taxon>
        <taxon>Sophophora</taxon>
    </lineage>
</organism>
<gene>
    <name evidence="2" type="ORF">M5D96_012648</name>
</gene>
<proteinExistence type="predicted"/>